<reference evidence="6" key="1">
    <citation type="journal article" date="2023" name="Mol. Phylogenet. Evol.">
        <title>Genome-scale phylogeny and comparative genomics of the fungal order Sordariales.</title>
        <authorList>
            <person name="Hensen N."/>
            <person name="Bonometti L."/>
            <person name="Westerberg I."/>
            <person name="Brannstrom I.O."/>
            <person name="Guillou S."/>
            <person name="Cros-Aarteil S."/>
            <person name="Calhoun S."/>
            <person name="Haridas S."/>
            <person name="Kuo A."/>
            <person name="Mondo S."/>
            <person name="Pangilinan J."/>
            <person name="Riley R."/>
            <person name="LaButti K."/>
            <person name="Andreopoulos B."/>
            <person name="Lipzen A."/>
            <person name="Chen C."/>
            <person name="Yan M."/>
            <person name="Daum C."/>
            <person name="Ng V."/>
            <person name="Clum A."/>
            <person name="Steindorff A."/>
            <person name="Ohm R.A."/>
            <person name="Martin F."/>
            <person name="Silar P."/>
            <person name="Natvig D.O."/>
            <person name="Lalanne C."/>
            <person name="Gautier V."/>
            <person name="Ament-Velasquez S.L."/>
            <person name="Kruys A."/>
            <person name="Hutchinson M.I."/>
            <person name="Powell A.J."/>
            <person name="Barry K."/>
            <person name="Miller A.N."/>
            <person name="Grigoriev I.V."/>
            <person name="Debuchy R."/>
            <person name="Gladieux P."/>
            <person name="Hiltunen Thoren M."/>
            <person name="Johannesson H."/>
        </authorList>
    </citation>
    <scope>NUCLEOTIDE SEQUENCE</scope>
    <source>
        <strain evidence="6">CBS 538.74</strain>
    </source>
</reference>
<keyword evidence="5" id="KW-0812">Transmembrane</keyword>
<dbReference type="InterPro" id="IPR036396">
    <property type="entry name" value="Cyt_P450_sf"/>
</dbReference>
<gene>
    <name evidence="6" type="ORF">C8A00DRAFT_19454</name>
</gene>
<evidence type="ECO:0000313" key="6">
    <source>
        <dbReference type="EMBL" id="KAK4148765.1"/>
    </source>
</evidence>
<keyword evidence="2" id="KW-0349">Heme</keyword>
<keyword evidence="4" id="KW-0408">Iron</keyword>
<dbReference type="GO" id="GO:0016705">
    <property type="term" value="F:oxidoreductase activity, acting on paired donors, with incorporation or reduction of molecular oxygen"/>
    <property type="evidence" value="ECO:0007669"/>
    <property type="project" value="InterPro"/>
</dbReference>
<dbReference type="GO" id="GO:0005506">
    <property type="term" value="F:iron ion binding"/>
    <property type="evidence" value="ECO:0007669"/>
    <property type="project" value="InterPro"/>
</dbReference>
<accession>A0AAN6VCH2</accession>
<comment type="caution">
    <text evidence="6">The sequence shown here is derived from an EMBL/GenBank/DDBJ whole genome shotgun (WGS) entry which is preliminary data.</text>
</comment>
<dbReference type="InterPro" id="IPR050529">
    <property type="entry name" value="CYP450_sterol_14alpha_dmase"/>
</dbReference>
<dbReference type="EMBL" id="MU857263">
    <property type="protein sequence ID" value="KAK4148765.1"/>
    <property type="molecule type" value="Genomic_DNA"/>
</dbReference>
<evidence type="ECO:0008006" key="8">
    <source>
        <dbReference type="Google" id="ProtNLM"/>
    </source>
</evidence>
<dbReference type="AlphaFoldDB" id="A0AAN6VCH2"/>
<dbReference type="PANTHER" id="PTHR24304">
    <property type="entry name" value="CYTOCHROME P450 FAMILY 7"/>
    <property type="match status" value="1"/>
</dbReference>
<feature type="non-terminal residue" evidence="6">
    <location>
        <position position="336"/>
    </location>
</feature>
<evidence type="ECO:0000256" key="5">
    <source>
        <dbReference type="SAM" id="Phobius"/>
    </source>
</evidence>
<sequence length="336" mass="38142">MDCLNTLLLRFPGASIDGSSRVGVILGGFLLFLALLLLQWRSPNNRSVGKEPPRMAETIPYVSNTLLYLSNMGAFLDKVRETLGTTKSDIVKFHIGFKPVYAVAGPQNVQRLLGSPEIFDGDFIHYVLMDKQWDMTKPEMAKFRKDKSGRHKKPLPGTEHAPVEQRYWRNHNRLYTDFLTEPSHGDSLATQFTTRFTERLDAQPTGEWVTVRLLDFFKEHMAECAIATLFGTQMLDLNPDFTKHYWAYDKVAGSLICGLPLWTQPRAARIKDGLHAMVRRHITSAWDSFDWAGPDADASWEPHFGSRLSRESARWLREQGFSDHTAAGHTLATLFG</sequence>
<dbReference type="Gene3D" id="1.10.630.10">
    <property type="entry name" value="Cytochrome P450"/>
    <property type="match status" value="1"/>
</dbReference>
<evidence type="ECO:0000313" key="7">
    <source>
        <dbReference type="Proteomes" id="UP001302745"/>
    </source>
</evidence>
<evidence type="ECO:0000256" key="3">
    <source>
        <dbReference type="ARBA" id="ARBA00022723"/>
    </source>
</evidence>
<proteinExistence type="inferred from homology"/>
<dbReference type="Proteomes" id="UP001302745">
    <property type="component" value="Unassembled WGS sequence"/>
</dbReference>
<dbReference type="SUPFAM" id="SSF48264">
    <property type="entry name" value="Cytochrome P450"/>
    <property type="match status" value="1"/>
</dbReference>
<dbReference type="GO" id="GO:0020037">
    <property type="term" value="F:heme binding"/>
    <property type="evidence" value="ECO:0007669"/>
    <property type="project" value="InterPro"/>
</dbReference>
<evidence type="ECO:0000256" key="2">
    <source>
        <dbReference type="ARBA" id="ARBA00022617"/>
    </source>
</evidence>
<name>A0AAN6VCH2_9PEZI</name>
<keyword evidence="5" id="KW-1133">Transmembrane helix</keyword>
<keyword evidence="3" id="KW-0479">Metal-binding</keyword>
<organism evidence="6 7">
    <name type="scientific">Chaetomidium leptoderma</name>
    <dbReference type="NCBI Taxonomy" id="669021"/>
    <lineage>
        <taxon>Eukaryota</taxon>
        <taxon>Fungi</taxon>
        <taxon>Dikarya</taxon>
        <taxon>Ascomycota</taxon>
        <taxon>Pezizomycotina</taxon>
        <taxon>Sordariomycetes</taxon>
        <taxon>Sordariomycetidae</taxon>
        <taxon>Sordariales</taxon>
        <taxon>Chaetomiaceae</taxon>
        <taxon>Chaetomidium</taxon>
    </lineage>
</organism>
<keyword evidence="5" id="KW-0472">Membrane</keyword>
<protein>
    <recommendedName>
        <fullName evidence="8">Cytochrome P450</fullName>
    </recommendedName>
</protein>
<keyword evidence="7" id="KW-1185">Reference proteome</keyword>
<dbReference type="PANTHER" id="PTHR24304:SF2">
    <property type="entry name" value="24-HYDROXYCHOLESTEROL 7-ALPHA-HYDROXYLASE"/>
    <property type="match status" value="1"/>
</dbReference>
<dbReference type="GO" id="GO:0008395">
    <property type="term" value="F:steroid hydroxylase activity"/>
    <property type="evidence" value="ECO:0007669"/>
    <property type="project" value="TreeGrafter"/>
</dbReference>
<reference evidence="6" key="2">
    <citation type="submission" date="2023-05" db="EMBL/GenBank/DDBJ databases">
        <authorList>
            <consortium name="Lawrence Berkeley National Laboratory"/>
            <person name="Steindorff A."/>
            <person name="Hensen N."/>
            <person name="Bonometti L."/>
            <person name="Westerberg I."/>
            <person name="Brannstrom I.O."/>
            <person name="Guillou S."/>
            <person name="Cros-Aarteil S."/>
            <person name="Calhoun S."/>
            <person name="Haridas S."/>
            <person name="Kuo A."/>
            <person name="Mondo S."/>
            <person name="Pangilinan J."/>
            <person name="Riley R."/>
            <person name="Labutti K."/>
            <person name="Andreopoulos B."/>
            <person name="Lipzen A."/>
            <person name="Chen C."/>
            <person name="Yanf M."/>
            <person name="Daum C."/>
            <person name="Ng V."/>
            <person name="Clum A."/>
            <person name="Ohm R."/>
            <person name="Martin F."/>
            <person name="Silar P."/>
            <person name="Natvig D."/>
            <person name="Lalanne C."/>
            <person name="Gautier V."/>
            <person name="Ament-Velasquez S.L."/>
            <person name="Kruys A."/>
            <person name="Hutchinson M.I."/>
            <person name="Powell A.J."/>
            <person name="Barry K."/>
            <person name="Miller A.N."/>
            <person name="Grigoriev I.V."/>
            <person name="Debuchy R."/>
            <person name="Gladieux P."/>
            <person name="Thoren M.H."/>
            <person name="Johannesson H."/>
        </authorList>
    </citation>
    <scope>NUCLEOTIDE SEQUENCE</scope>
    <source>
        <strain evidence="6">CBS 538.74</strain>
    </source>
</reference>
<evidence type="ECO:0000256" key="1">
    <source>
        <dbReference type="ARBA" id="ARBA00010617"/>
    </source>
</evidence>
<comment type="similarity">
    <text evidence="1">Belongs to the cytochrome P450 family.</text>
</comment>
<feature type="transmembrane region" description="Helical" evidence="5">
    <location>
        <begin position="20"/>
        <end position="38"/>
    </location>
</feature>
<evidence type="ECO:0000256" key="4">
    <source>
        <dbReference type="ARBA" id="ARBA00023004"/>
    </source>
</evidence>